<dbReference type="OMA" id="LCGDSCL"/>
<keyword evidence="4 9" id="KW-0812">Transmembrane</keyword>
<evidence type="ECO:0000256" key="1">
    <source>
        <dbReference type="ARBA" id="ARBA00004606"/>
    </source>
</evidence>
<evidence type="ECO:0000259" key="10">
    <source>
        <dbReference type="Pfam" id="PF02434"/>
    </source>
</evidence>
<gene>
    <name evidence="11" type="ORF">Pdw03_6812</name>
</gene>
<dbReference type="InterPro" id="IPR003378">
    <property type="entry name" value="Fringe-like_glycosylTrfase"/>
</dbReference>
<keyword evidence="3" id="KW-0808">Transferase</keyword>
<organism evidence="11 12">
    <name type="scientific">Penicillium digitatum</name>
    <name type="common">Green mold</name>
    <dbReference type="NCBI Taxonomy" id="36651"/>
    <lineage>
        <taxon>Eukaryota</taxon>
        <taxon>Fungi</taxon>
        <taxon>Dikarya</taxon>
        <taxon>Ascomycota</taxon>
        <taxon>Pezizomycotina</taxon>
        <taxon>Eurotiomycetes</taxon>
        <taxon>Eurotiomycetidae</taxon>
        <taxon>Eurotiales</taxon>
        <taxon>Aspergillaceae</taxon>
        <taxon>Penicillium</taxon>
    </lineage>
</organism>
<dbReference type="GO" id="GO:0012505">
    <property type="term" value="C:endomembrane system"/>
    <property type="evidence" value="ECO:0007669"/>
    <property type="project" value="UniProtKB-SubCell"/>
</dbReference>
<evidence type="ECO:0000256" key="6">
    <source>
        <dbReference type="ARBA" id="ARBA00022989"/>
    </source>
</evidence>
<dbReference type="Pfam" id="PF02434">
    <property type="entry name" value="Fringe"/>
    <property type="match status" value="1"/>
</dbReference>
<feature type="domain" description="Fringe-like glycosyltransferase" evidence="10">
    <location>
        <begin position="221"/>
        <end position="322"/>
    </location>
</feature>
<keyword evidence="6 9" id="KW-1133">Transmembrane helix</keyword>
<evidence type="ECO:0000313" key="12">
    <source>
        <dbReference type="Proteomes" id="UP000595662"/>
    </source>
</evidence>
<accession>A0A7T6XKP6</accession>
<dbReference type="GeneID" id="26230812"/>
<comment type="subcellular location">
    <subcellularLocation>
        <location evidence="8">Endomembrane system</location>
        <topology evidence="8">Single-pass membrane protein</topology>
    </subcellularLocation>
    <subcellularLocation>
        <location evidence="1">Membrane</location>
        <topology evidence="1">Single-pass type II membrane protein</topology>
    </subcellularLocation>
</comment>
<keyword evidence="5" id="KW-0735">Signal-anchor</keyword>
<evidence type="ECO:0000256" key="8">
    <source>
        <dbReference type="ARBA" id="ARBA00037847"/>
    </source>
</evidence>
<evidence type="ECO:0000256" key="7">
    <source>
        <dbReference type="ARBA" id="ARBA00023136"/>
    </source>
</evidence>
<name>A0A7T6XKP6_PENDI</name>
<dbReference type="PANTHER" id="PTHR10811">
    <property type="entry name" value="FRINGE-RELATED"/>
    <property type="match status" value="1"/>
</dbReference>
<dbReference type="VEuPathDB" id="FungiDB:PDIP_24900"/>
<keyword evidence="2" id="KW-0328">Glycosyltransferase</keyword>
<dbReference type="GO" id="GO:0016757">
    <property type="term" value="F:glycosyltransferase activity"/>
    <property type="evidence" value="ECO:0007669"/>
    <property type="project" value="UniProtKB-KW"/>
</dbReference>
<evidence type="ECO:0000256" key="5">
    <source>
        <dbReference type="ARBA" id="ARBA00022968"/>
    </source>
</evidence>
<dbReference type="Gene3D" id="3.90.550.50">
    <property type="match status" value="1"/>
</dbReference>
<dbReference type="GO" id="GO:0016020">
    <property type="term" value="C:membrane"/>
    <property type="evidence" value="ECO:0007669"/>
    <property type="project" value="UniProtKB-SubCell"/>
</dbReference>
<feature type="transmembrane region" description="Helical" evidence="9">
    <location>
        <begin position="20"/>
        <end position="40"/>
    </location>
</feature>
<evidence type="ECO:0000313" key="11">
    <source>
        <dbReference type="EMBL" id="QQK42911.1"/>
    </source>
</evidence>
<evidence type="ECO:0000256" key="4">
    <source>
        <dbReference type="ARBA" id="ARBA00022692"/>
    </source>
</evidence>
<dbReference type="RefSeq" id="XP_014536647.1">
    <property type="nucleotide sequence ID" value="XM_014681161.1"/>
</dbReference>
<evidence type="ECO:0000256" key="9">
    <source>
        <dbReference type="SAM" id="Phobius"/>
    </source>
</evidence>
<dbReference type="Proteomes" id="UP000595662">
    <property type="component" value="Chromosome 2"/>
</dbReference>
<proteinExistence type="predicted"/>
<keyword evidence="7 9" id="KW-0472">Membrane</keyword>
<sequence>MLFSAQDGSVPGALLAWKKVLRYGIVFVFVIGFAAVLWPSAEPVKLPLQTAANITLAASVACLLDYDRLASMNVVKVAQYTRREIVLDITDEPVPYTQWLEQPFLEEPRGTEGAADGCSIPTSVSLRVPRPPKLADAAHIDFGVATDIERLNESLDAFAHWAGYSRTRIFALIEPDRSGNGIRDAKAKADALGINLYIIESDDHYLNRYFALIPLLKENARETTQWGCIIDDDTFFLSMPRLVDALAKYDHTTSMYIGGLSESMPQIVTFGIIGFGGAGVFLSKPLLAEITNVYDRCAAMDFTGDRRIAMCVYRYTQTRLTVDHRLRQLDLMHDASGFFESGREPPLTVHHWKSWFHADMPKLAVVAELCGDSCLLRKWHFGDGWILTNGFSVIKYHADPDQDDLAMEQTWDPHNGASVESYLHELGPLRRKDEHKQTFQLQDAVHEQNDRVTQWYIMRDEKNGDQILELTWRKR</sequence>
<reference evidence="11 12" key="1">
    <citation type="submission" date="2020-08" db="EMBL/GenBank/DDBJ databases">
        <title>The completed genome sequence of the pathogenic ascomycete fungus Penicillium digitatum.</title>
        <authorList>
            <person name="Wang M."/>
        </authorList>
    </citation>
    <scope>NUCLEOTIDE SEQUENCE [LARGE SCALE GENOMIC DNA]</scope>
    <source>
        <strain evidence="11 12">PdW03</strain>
    </source>
</reference>
<evidence type="ECO:0000256" key="2">
    <source>
        <dbReference type="ARBA" id="ARBA00022676"/>
    </source>
</evidence>
<protein>
    <submittedName>
        <fullName evidence="11">Fringe-like</fullName>
    </submittedName>
</protein>
<dbReference type="AlphaFoldDB" id="A0A7T6XKP6"/>
<dbReference type="KEGG" id="pdp:PDIP_24900"/>
<dbReference type="EMBL" id="CP060775">
    <property type="protein sequence ID" value="QQK42911.1"/>
    <property type="molecule type" value="Genomic_DNA"/>
</dbReference>
<evidence type="ECO:0000256" key="3">
    <source>
        <dbReference type="ARBA" id="ARBA00022679"/>
    </source>
</evidence>